<keyword evidence="5" id="KW-0378">Hydrolase</keyword>
<feature type="compositionally biased region" description="Basic and acidic residues" evidence="7">
    <location>
        <begin position="2855"/>
        <end position="2878"/>
    </location>
</feature>
<comment type="caution">
    <text evidence="11">The sequence shown here is derived from an EMBL/GenBank/DDBJ whole genome shotgun (WGS) entry which is preliminary data.</text>
</comment>
<dbReference type="PANTHER" id="PTHR13367:SF34">
    <property type="match status" value="1"/>
</dbReference>
<evidence type="ECO:0000256" key="1">
    <source>
        <dbReference type="ARBA" id="ARBA00000707"/>
    </source>
</evidence>
<name>A0A1E3BEH7_ASPCR</name>
<evidence type="ECO:0000313" key="11">
    <source>
        <dbReference type="EMBL" id="ODM19362.1"/>
    </source>
</evidence>
<feature type="region of interest" description="Disordered" evidence="7">
    <location>
        <begin position="172"/>
        <end position="194"/>
    </location>
</feature>
<sequence length="3141" mass="358521">MSPEAISYLFHHIFLPPKLPHDDDYDPLYDIALLDQVIESLCQFKDYVSSQEADICTTVITMLTRLRKTCSLHGAVDEMELKKALIDLNTEGGLLPIFVRAQNAGVLLTKRSDTIYVESFELSPRNKSIIQTLGRLQRDFPGPAIALDLETFVESGLRDTIATTLAKMSHQSVQGTKPKVRKAGQEHDEDRDTTDPKMVTELFMSFLRPMCDNVENSQIQKNTRDEVMWHNAKYPWRRSSFWLLVRVILQVAFRRLSSQAETTDDLYKHFLVYFMSTVIDISCETMPREHIHVMNVKVARRLLKLNLSGDPFWFPLVQQALERASSTVQRCWQEVMSQHRLEHNMSSLETLDFNEDIRCTLSSLDQYLEEIHRQEDRLSQASVEFSPRSSLVHYQPTELPSPVSLTNPDYKAYNLVAFEAWVASNIDEWIRSHLGDAATCGRLGALIQNYHQVAFPVYSSNPEAISNMILIILELWIACDRSATHIYGMLADYDPCVPEGMLESLLLPFRSQMERLARAENYLHKRRQDLRYSGPGIFLDFGTPTCFSVRYFNQSDRHQRLQADIEAAASRQRSEKQNELRQKHRKYTELMDQAARMQCDSREVILDRRFNFREFRHDEYSCTKCGYQREASRLTIHVHEWPLPANLLASKSTVFELNVPRSFGYWRDATLFFLCNVLQADYASEVTPLAKYTPQGYRGLLPYFTYVDSGLRIGLLSEVKPHEGTHRRDKEIIRVTEEDVCLNNGLRWRYYDSAVGCFVSRFEANHATAKACTYKLPQRCSSLQRFLFRPADNHDGLSHNSVIASQFSSPVDMSLEEYKPLCALPLGVRIQWQNILLQLAMPSVDFKKVETGIFVLQVINQAGPPIEGSTSRQSHEVLNDYRFASAILNRTEETTERFEENWEFVHGLSVLIFLTLRVLSLSSSAEIHDGCLERLSHLREIAFKWVNQVSEKASCTVDDEPRNSLLARSVHIALICAETFDCEEKFLNRSLANSSDASIYIRCCMIVNDRKQVLPMHSDPILPILLRRWQCLAYRCYPILARNMIRHESPVLDTAIKMSWAAYCASSSWSAASDEDETWLVSRTASQSASDESLLVHFNLLTGELLVNGLPLARLPSEYECHETYKRLFGRSLLEVMPSDVPRMQFSCQKEHMGYTVHLGKEKVPDSAGYDLHVQARKGDQIYEFVPPRLLVSLFPDAFVNDYVHWYDRDGGYVEFRPAKEPWVSSESNWRLQLNDSQDVWFLVQDGVYLVNVSSRTANLLSEILKPIEKPTKVHCLFDPKTSVLDIVIPRLRLSYSLQSGFSSIRSRQYRGMCIDADQSLDTLVGLRNKLVLVHETSEDRLVLVPEGGVSWNKDGDHVAVHIGWQADTRVHPYSVDRQLGRLADNGSLQSKLFLSYLHALTSFCLPDPLTKKTGTEQALSILRSAAVRSFDKLRLENCTVLVKIAQLTPERRYYPDNERVMQTVRWYHDLGFLTQHGSFYLEVAKIFEQDGQMGIFHPDSLVLHPPLPRVEADLLKREKIRSSAFRITGFGAEDYTLEYDCRYTSLDRNHNSKGCSRVYTVSKMIYDDIPSVRSNTAKGLTSCLWEFLEASNTIQGPSASLNARQLVYDAGFILDPTELTSKYWCSIHRLLCSTRPRLNRFQLMMWLATLAFSEKISMVVLGTLASLYILPETASIHSPVREFFVLREGTMINEGKMRSLIYSATLDQTPESHLSPRTYETWSAFQSRIRAIEEENRNRAVDKFMAYLHKIWPVREPQQPHSWDLPRLPDYFDIQKVMEHVSETFAIWHDNKEFREYLARLAPLLSAQEIQPVNMPSISSPCHQEPFTRGRRFVCVDDILGYPPVFDTRPPQLCELLETQSLDEKPAPRTLNLAKTLELQSKSQYEERYVEQLRSSIQSFQEAGKTTRININASKLREIFLDYQTQCETYCQYVYATIISWMTPSGGASEPGSQGDALHQKTLALLEGIVHWPRLSPTMLLTQLARDRWHLLPKQWQACLITYGQSITAFQRAKRLASLTDYHDDLIYELQNPGHVNWDPHEFPESLLLEIENGILIRDVQEEIAQQMRNLSPGHNAVMQLNMGEGKSSVIVPIVAAALANSSRLIRVLVAKPQSRQMFHMLVSKLGSLLGRRVYHMPVSRSLKFGEMEAREIERMCRECMSEGGVLLVQPEHILSLKLMCLECFIAGKEAVGRSLLRTLDLFKTTSRDIVDESDENFSVKFELVYTMGAQRPLELSPQRWAVVQQLLDLVRMYAPGVKEEFPRSTEIDEQRPGSFPRIRLLHSDAQQALSQRIAKHVCDIGIDCLPISRQPKETRDAVFSYILEPELTADQIAVVEDEGPRGFFTKTTQGPLLLVRGLLAGGVLGFCFGQKRWRVNYGPHTTRSPPTKLSVPYRAKDSPAPRSEFSHPDVVIVLTSLSYYYAGLSDEDLFLALQHLAKSDQAGIEYQAWVKDALELPPAYRHLGGINLEDRHHCVQFIFPNLRFSKGATDYFLSHIVFAKEMKEFPDKLSASGWDIGEIKAHPTVGFSGTNDSRNTLPLSVKQLDLPGQNHTNALVLEYLLRPENSVAFIPPRDEPSVSGSQLLLNMVTSLDPATQVILDVGAQIIELSNLEVAKHWLRMVPNDGRIHAIVFVNDSDEICVLDRNGRVEPLQTSPFVKQLEACYVFLDEAHTRGIDLKLPLSYRAAVILGPSITKDKLVQACMRMRKLGKGQSVIFCIPEEVKFSILELSGKGSQSEIDISDILRWAIAGTWMDTRRSIPLWATQGQRFERQRTIWDESHQDDQLDMSTSQAAKFLEPESQSLEHRYRPRQDDASMLSTMSDKTENLRLISQRCREFDNLNFASTQLQEEQERELSPEIEQERQVQKPPEAEPERHMIHPDLRSFISTGILNRHSGAYKPAFKSLENTSAASYLDVTQFPLELLVTNDFATTVKEQKGSSFTSDSYQRPVQWILTSCQLQDHSSSRRVAQTVVIISPYEANQLLPEIRKSEAVTLHMYAPRQNLAFSSLDKLSLYNVPATPTPIEIPDIIKIQLNLFAGQLYLASYREYQELCDFLGVAYVKTREGLAVADDGFILGGNGRTTFSQSPLKFLGALMSQVRKECQEIDKTHVGKIVAGNILCPSDFQNSTEMSIRTRGDH</sequence>
<dbReference type="EC" id="3.4.19.12" evidence="2"/>
<evidence type="ECO:0000256" key="6">
    <source>
        <dbReference type="ARBA" id="ARBA00022807"/>
    </source>
</evidence>
<feature type="compositionally biased region" description="Basic and acidic residues" evidence="7">
    <location>
        <begin position="183"/>
        <end position="194"/>
    </location>
</feature>
<feature type="domain" description="DUF3638" evidence="8">
    <location>
        <begin position="2036"/>
        <end position="2258"/>
    </location>
</feature>
<organism evidence="11 12">
    <name type="scientific">Aspergillus cristatus</name>
    <name type="common">Chinese Fuzhuan brick tea-fermentation fungus</name>
    <name type="synonym">Eurotium cristatum</name>
    <dbReference type="NCBI Taxonomy" id="573508"/>
    <lineage>
        <taxon>Eukaryota</taxon>
        <taxon>Fungi</taxon>
        <taxon>Dikarya</taxon>
        <taxon>Ascomycota</taxon>
        <taxon>Pezizomycotina</taxon>
        <taxon>Eurotiomycetes</taxon>
        <taxon>Eurotiomycetidae</taxon>
        <taxon>Eurotiales</taxon>
        <taxon>Aspergillaceae</taxon>
        <taxon>Aspergillus</taxon>
        <taxon>Aspergillus subgen. Aspergillus</taxon>
    </lineage>
</organism>
<feature type="domain" description="DUF3645" evidence="9">
    <location>
        <begin position="2382"/>
        <end position="2417"/>
    </location>
</feature>
<dbReference type="Proteomes" id="UP000094569">
    <property type="component" value="Unassembled WGS sequence"/>
</dbReference>
<keyword evidence="6" id="KW-0788">Thiol protease</keyword>
<dbReference type="InterPro" id="IPR051346">
    <property type="entry name" value="OTU_Deubiquitinase"/>
</dbReference>
<evidence type="ECO:0000256" key="7">
    <source>
        <dbReference type="SAM" id="MobiDB-lite"/>
    </source>
</evidence>
<dbReference type="VEuPathDB" id="FungiDB:SI65_05980"/>
<feature type="domain" description="DUF6606" evidence="10">
    <location>
        <begin position="9"/>
        <end position="279"/>
    </location>
</feature>
<dbReference type="GO" id="GO:0006508">
    <property type="term" value="P:proteolysis"/>
    <property type="evidence" value="ECO:0007669"/>
    <property type="project" value="UniProtKB-KW"/>
</dbReference>
<dbReference type="InterPro" id="IPR046541">
    <property type="entry name" value="DUF6606"/>
</dbReference>
<evidence type="ECO:0000259" key="8">
    <source>
        <dbReference type="Pfam" id="PF12340"/>
    </source>
</evidence>
<dbReference type="InterPro" id="IPR022105">
    <property type="entry name" value="DUF3645"/>
</dbReference>
<comment type="catalytic activity">
    <reaction evidence="1">
        <text>Thiol-dependent hydrolysis of ester, thioester, amide, peptide and isopeptide bonds formed by the C-terminal Gly of ubiquitin (a 76-residue protein attached to proteins as an intracellular targeting signal).</text>
        <dbReference type="EC" id="3.4.19.12"/>
    </reaction>
</comment>
<evidence type="ECO:0000313" key="12">
    <source>
        <dbReference type="Proteomes" id="UP000094569"/>
    </source>
</evidence>
<evidence type="ECO:0000256" key="4">
    <source>
        <dbReference type="ARBA" id="ARBA00022786"/>
    </source>
</evidence>
<evidence type="ECO:0000256" key="3">
    <source>
        <dbReference type="ARBA" id="ARBA00022670"/>
    </source>
</evidence>
<dbReference type="InterPro" id="IPR022099">
    <property type="entry name" value="DUF3638"/>
</dbReference>
<reference evidence="11 12" key="1">
    <citation type="journal article" date="2016" name="BMC Genomics">
        <title>Comparative genomic and transcriptomic analyses of the Fuzhuan brick tea-fermentation fungus Aspergillus cristatus.</title>
        <authorList>
            <person name="Ge Y."/>
            <person name="Wang Y."/>
            <person name="Liu Y."/>
            <person name="Tan Y."/>
            <person name="Ren X."/>
            <person name="Zhang X."/>
            <person name="Hyde K.D."/>
            <person name="Liu Y."/>
            <person name="Liu Z."/>
        </authorList>
    </citation>
    <scope>NUCLEOTIDE SEQUENCE [LARGE SCALE GENOMIC DNA]</scope>
    <source>
        <strain evidence="11 12">GZAAS20.1005</strain>
    </source>
</reference>
<evidence type="ECO:0000259" key="9">
    <source>
        <dbReference type="Pfam" id="PF12359"/>
    </source>
</evidence>
<feature type="region of interest" description="Disordered" evidence="7">
    <location>
        <begin position="2849"/>
        <end position="2878"/>
    </location>
</feature>
<proteinExistence type="predicted"/>
<dbReference type="STRING" id="573508.A0A1E3BEH7"/>
<keyword evidence="4" id="KW-0833">Ubl conjugation pathway</keyword>
<dbReference type="Pfam" id="PF12359">
    <property type="entry name" value="DUF3645"/>
    <property type="match status" value="1"/>
</dbReference>
<protein>
    <recommendedName>
        <fullName evidence="2">ubiquitinyl hydrolase 1</fullName>
        <ecNumber evidence="2">3.4.19.12</ecNumber>
    </recommendedName>
</protein>
<dbReference type="GO" id="GO:0004843">
    <property type="term" value="F:cysteine-type deubiquitinase activity"/>
    <property type="evidence" value="ECO:0007669"/>
    <property type="project" value="UniProtKB-EC"/>
</dbReference>
<dbReference type="PANTHER" id="PTHR13367">
    <property type="entry name" value="UBIQUITIN THIOESTERASE"/>
    <property type="match status" value="1"/>
</dbReference>
<evidence type="ECO:0000256" key="5">
    <source>
        <dbReference type="ARBA" id="ARBA00022801"/>
    </source>
</evidence>
<evidence type="ECO:0000256" key="2">
    <source>
        <dbReference type="ARBA" id="ARBA00012759"/>
    </source>
</evidence>
<dbReference type="Pfam" id="PF20255">
    <property type="entry name" value="DUF6606"/>
    <property type="match status" value="1"/>
</dbReference>
<keyword evidence="12" id="KW-1185">Reference proteome</keyword>
<dbReference type="OrthoDB" id="3182339at2759"/>
<dbReference type="Pfam" id="PF12340">
    <property type="entry name" value="DUF3638"/>
    <property type="match status" value="1"/>
</dbReference>
<evidence type="ECO:0000259" key="10">
    <source>
        <dbReference type="Pfam" id="PF20255"/>
    </source>
</evidence>
<keyword evidence="3" id="KW-0645">Protease</keyword>
<gene>
    <name evidence="11" type="ORF">SI65_05980</name>
</gene>
<dbReference type="EMBL" id="JXNT01000005">
    <property type="protein sequence ID" value="ODM19362.1"/>
    <property type="molecule type" value="Genomic_DNA"/>
</dbReference>
<accession>A0A1E3BEH7</accession>